<reference evidence="2" key="1">
    <citation type="submission" date="2017-01" db="EMBL/GenBank/DDBJ databases">
        <title>A deep insight into the sialotranscriptome of adult male and female Cluex tarsalis mosquitoes.</title>
        <authorList>
            <person name="Ribeiro J.M."/>
            <person name="Moreira F."/>
            <person name="Bernard K.A."/>
            <person name="Calvo E."/>
        </authorList>
    </citation>
    <scope>NUCLEOTIDE SEQUENCE</scope>
    <source>
        <strain evidence="2">Kern County</strain>
        <tissue evidence="2">Salivary glands</tissue>
    </source>
</reference>
<proteinExistence type="predicted"/>
<keyword evidence="1" id="KW-1133">Transmembrane helix</keyword>
<evidence type="ECO:0000313" key="2">
    <source>
        <dbReference type="EMBL" id="JAV31163.1"/>
    </source>
</evidence>
<evidence type="ECO:0000256" key="1">
    <source>
        <dbReference type="SAM" id="Phobius"/>
    </source>
</evidence>
<sequence length="72" mass="8417">MKYSKGTLMRFPLIFGGILLGFSVAFYNRDKFMTDLEEERNKLNREEEGSRQILLEAMDTVNKARAARQQNK</sequence>
<dbReference type="AlphaFoldDB" id="A0A1Q3FUP6"/>
<dbReference type="EMBL" id="GFDL01003882">
    <property type="protein sequence ID" value="JAV31163.1"/>
    <property type="molecule type" value="Transcribed_RNA"/>
</dbReference>
<feature type="transmembrane region" description="Helical" evidence="1">
    <location>
        <begin position="7"/>
        <end position="27"/>
    </location>
</feature>
<keyword evidence="1" id="KW-0472">Membrane</keyword>
<accession>A0A1Q3FUP6</accession>
<protein>
    <submittedName>
        <fullName evidence="2">Putative conserved secreted protein</fullName>
    </submittedName>
</protein>
<name>A0A1Q3FUP6_CULTA</name>
<organism evidence="2">
    <name type="scientific">Culex tarsalis</name>
    <name type="common">Encephalitis mosquito</name>
    <dbReference type="NCBI Taxonomy" id="7177"/>
    <lineage>
        <taxon>Eukaryota</taxon>
        <taxon>Metazoa</taxon>
        <taxon>Ecdysozoa</taxon>
        <taxon>Arthropoda</taxon>
        <taxon>Hexapoda</taxon>
        <taxon>Insecta</taxon>
        <taxon>Pterygota</taxon>
        <taxon>Neoptera</taxon>
        <taxon>Endopterygota</taxon>
        <taxon>Diptera</taxon>
        <taxon>Nematocera</taxon>
        <taxon>Culicoidea</taxon>
        <taxon>Culicidae</taxon>
        <taxon>Culicinae</taxon>
        <taxon>Culicini</taxon>
        <taxon>Culex</taxon>
        <taxon>Culex</taxon>
    </lineage>
</organism>
<keyword evidence="1" id="KW-0812">Transmembrane</keyword>